<feature type="transmembrane region" description="Helical" evidence="1">
    <location>
        <begin position="276"/>
        <end position="304"/>
    </location>
</feature>
<keyword evidence="1" id="KW-0472">Membrane</keyword>
<organism evidence="2 3">
    <name type="scientific">Pseudodesulfovibrio senegalensis</name>
    <dbReference type="NCBI Taxonomy" id="1721087"/>
    <lineage>
        <taxon>Bacteria</taxon>
        <taxon>Pseudomonadati</taxon>
        <taxon>Thermodesulfobacteriota</taxon>
        <taxon>Desulfovibrionia</taxon>
        <taxon>Desulfovibrionales</taxon>
        <taxon>Desulfovibrionaceae</taxon>
    </lineage>
</organism>
<dbReference type="Proteomes" id="UP000438699">
    <property type="component" value="Unassembled WGS sequence"/>
</dbReference>
<keyword evidence="1" id="KW-1133">Transmembrane helix</keyword>
<evidence type="ECO:0000313" key="2">
    <source>
        <dbReference type="EMBL" id="KAB1443531.1"/>
    </source>
</evidence>
<gene>
    <name evidence="2" type="ORF">F8A88_04600</name>
</gene>
<dbReference type="AlphaFoldDB" id="A0A6N6N725"/>
<keyword evidence="3" id="KW-1185">Reference proteome</keyword>
<keyword evidence="1" id="KW-0812">Transmembrane</keyword>
<protein>
    <recommendedName>
        <fullName evidence="4">Nucleoside recognition protein</fullName>
    </recommendedName>
</protein>
<comment type="caution">
    <text evidence="2">The sequence shown here is derived from an EMBL/GenBank/DDBJ whole genome shotgun (WGS) entry which is preliminary data.</text>
</comment>
<feature type="transmembrane region" description="Helical" evidence="1">
    <location>
        <begin position="225"/>
        <end position="245"/>
    </location>
</feature>
<evidence type="ECO:0000256" key="1">
    <source>
        <dbReference type="SAM" id="Phobius"/>
    </source>
</evidence>
<name>A0A6N6N725_9BACT</name>
<dbReference type="RefSeq" id="WP_151149903.1">
    <property type="nucleotide sequence ID" value="NZ_WAIE01000001.1"/>
</dbReference>
<accession>A0A6N6N725</accession>
<feature type="transmembrane region" description="Helical" evidence="1">
    <location>
        <begin position="182"/>
        <end position="205"/>
    </location>
</feature>
<sequence>MSISEKIIEFIRSLLKDSIESALTLFKVMIPIVVGVKILQDSGLITYVAMPLEPIMGLVGLPAETGFVWAGAIVNNVYTGLIIFMSLAQDITLTQQQATVLAVLMLVAHALPLESAVSRKAGARFLFQAFIRMLGAFALGAILHLVYSAGDMFTQPASIMFSPSVTQDPTITKWALGQARNFGYIFIVIMTLMAIMRLLTACGVIEILNKILRPILKIIGIGPKASAITVIGLTVGLTYGSGLIIKEARSGNLSKQDVFYSVTLMGMSHALIEDTFLLMLIGAHFSGIFWGRFLFSIVAVALLVRIVRHLPPRFCDRFLWTDPS</sequence>
<dbReference type="EMBL" id="WAIE01000001">
    <property type="protein sequence ID" value="KAB1443531.1"/>
    <property type="molecule type" value="Genomic_DNA"/>
</dbReference>
<evidence type="ECO:0000313" key="3">
    <source>
        <dbReference type="Proteomes" id="UP000438699"/>
    </source>
</evidence>
<feature type="transmembrane region" description="Helical" evidence="1">
    <location>
        <begin position="68"/>
        <end position="88"/>
    </location>
</feature>
<feature type="transmembrane region" description="Helical" evidence="1">
    <location>
        <begin position="125"/>
        <end position="147"/>
    </location>
</feature>
<dbReference type="OrthoDB" id="9797308at2"/>
<evidence type="ECO:0008006" key="4">
    <source>
        <dbReference type="Google" id="ProtNLM"/>
    </source>
</evidence>
<proteinExistence type="predicted"/>
<reference evidence="2 3" key="1">
    <citation type="journal article" date="2017" name="Int. J. Syst. Evol. Microbiol.">
        <title>Desulfovibrio senegalensis sp. nov., a mesophilic sulfate reducer isolated from marine sediment.</title>
        <authorList>
            <person name="Thioye A."/>
            <person name="Gam Z.B.A."/>
            <person name="Mbengue M."/>
            <person name="Cayol J.L."/>
            <person name="Joseph-Bartoli M."/>
            <person name="Toure-Kane C."/>
            <person name="Labat M."/>
        </authorList>
    </citation>
    <scope>NUCLEOTIDE SEQUENCE [LARGE SCALE GENOMIC DNA]</scope>
    <source>
        <strain evidence="2 3">DSM 101509</strain>
    </source>
</reference>